<sequence>MRDLHFEPDRIVRLSAELSQQTAQLAPISLTACPDNDFGFALSAAVDRCNSYVAAVHSFSNRVANNSLRVLDHAQLNDIQHAQALERLELSNS</sequence>
<dbReference type="Proteomes" id="UP000035368">
    <property type="component" value="Chromosome"/>
</dbReference>
<dbReference type="EMBL" id="CP011541">
    <property type="protein sequence ID" value="AKK02440.1"/>
    <property type="molecule type" value="Genomic_DNA"/>
</dbReference>
<keyword evidence="2" id="KW-1185">Reference proteome</keyword>
<dbReference type="AlphaFoldDB" id="A0A0G3GPD8"/>
<evidence type="ECO:0000313" key="2">
    <source>
        <dbReference type="Proteomes" id="UP000035368"/>
    </source>
</evidence>
<dbReference type="PROSITE" id="PS51257">
    <property type="entry name" value="PROKAR_LIPOPROTEIN"/>
    <property type="match status" value="1"/>
</dbReference>
<dbReference type="STRING" id="1050174.CEPID_02800"/>
<proteinExistence type="predicted"/>
<organism evidence="1 2">
    <name type="scientific">Corynebacterium epidermidicanis</name>
    <dbReference type="NCBI Taxonomy" id="1050174"/>
    <lineage>
        <taxon>Bacteria</taxon>
        <taxon>Bacillati</taxon>
        <taxon>Actinomycetota</taxon>
        <taxon>Actinomycetes</taxon>
        <taxon>Mycobacteriales</taxon>
        <taxon>Corynebacteriaceae</taxon>
        <taxon>Corynebacterium</taxon>
    </lineage>
</organism>
<accession>A0A0G3GPD8</accession>
<name>A0A0G3GPD8_9CORY</name>
<reference evidence="1 2" key="1">
    <citation type="submission" date="2015-05" db="EMBL/GenBank/DDBJ databases">
        <title>Complete genome sequence of Corynebacterium epidermidicanis DSM 45586, isolated from the skin of a dog suffering from pruritus.</title>
        <authorList>
            <person name="Ruckert C."/>
            <person name="Albersmeier A."/>
            <person name="Winkler A."/>
            <person name="Tauch A."/>
        </authorList>
    </citation>
    <scope>NUCLEOTIDE SEQUENCE [LARGE SCALE GENOMIC DNA]</scope>
    <source>
        <strain evidence="1 2">DSM 45586</strain>
    </source>
</reference>
<evidence type="ECO:0000313" key="1">
    <source>
        <dbReference type="EMBL" id="AKK02440.1"/>
    </source>
</evidence>
<gene>
    <name evidence="1" type="ORF">CEPID_02800</name>
</gene>
<dbReference type="KEGG" id="cei:CEPID_02800"/>
<dbReference type="RefSeq" id="WP_047239649.1">
    <property type="nucleotide sequence ID" value="NZ_CP011541.1"/>
</dbReference>
<dbReference type="PATRIC" id="fig|1050174.4.peg.568"/>
<protein>
    <submittedName>
        <fullName evidence="1">Uncharacterized protein</fullName>
    </submittedName>
</protein>